<evidence type="ECO:0000256" key="2">
    <source>
        <dbReference type="ARBA" id="ARBA00005005"/>
    </source>
</evidence>
<dbReference type="GO" id="GO:0070403">
    <property type="term" value="F:NAD+ binding"/>
    <property type="evidence" value="ECO:0007669"/>
    <property type="project" value="InterPro"/>
</dbReference>
<dbReference type="PANTHER" id="PTHR43561">
    <property type="match status" value="1"/>
</dbReference>
<dbReference type="SUPFAM" id="SSF51735">
    <property type="entry name" value="NAD(P)-binding Rossmann-fold domains"/>
    <property type="match status" value="1"/>
</dbReference>
<reference evidence="15" key="1">
    <citation type="submission" date="2020-10" db="EMBL/GenBank/DDBJ databases">
        <authorList>
            <person name="Kikuchi T."/>
        </authorList>
    </citation>
    <scope>NUCLEOTIDE SEQUENCE</scope>
    <source>
        <strain evidence="15">NKZ352</strain>
    </source>
</reference>
<evidence type="ECO:0000259" key="14">
    <source>
        <dbReference type="Pfam" id="PF02737"/>
    </source>
</evidence>
<organism evidence="15 16">
    <name type="scientific">Caenorhabditis auriculariae</name>
    <dbReference type="NCBI Taxonomy" id="2777116"/>
    <lineage>
        <taxon>Eukaryota</taxon>
        <taxon>Metazoa</taxon>
        <taxon>Ecdysozoa</taxon>
        <taxon>Nematoda</taxon>
        <taxon>Chromadorea</taxon>
        <taxon>Rhabditida</taxon>
        <taxon>Rhabditina</taxon>
        <taxon>Rhabditomorpha</taxon>
        <taxon>Rhabditoidea</taxon>
        <taxon>Rhabditidae</taxon>
        <taxon>Peloderinae</taxon>
        <taxon>Caenorhabditis</taxon>
    </lineage>
</organism>
<dbReference type="PROSITE" id="PS00067">
    <property type="entry name" value="3HCDH"/>
    <property type="match status" value="1"/>
</dbReference>
<gene>
    <name evidence="15" type="ORF">CAUJ_LOCUS11804</name>
</gene>
<dbReference type="InterPro" id="IPR008927">
    <property type="entry name" value="6-PGluconate_DH-like_C_sf"/>
</dbReference>
<dbReference type="PANTHER" id="PTHR43561:SF1">
    <property type="entry name" value="HYDROXY-ACYL-COA DEHYDROGENASE"/>
    <property type="match status" value="1"/>
</dbReference>
<comment type="subcellular location">
    <subcellularLocation>
        <location evidence="1">Mitochondrion matrix</location>
    </subcellularLocation>
</comment>
<keyword evidence="16" id="KW-1185">Reference proteome</keyword>
<keyword evidence="9" id="KW-0443">Lipid metabolism</keyword>
<comment type="caution">
    <text evidence="15">The sequence shown here is derived from an EMBL/GenBank/DDBJ whole genome shotgun (WGS) entry which is preliminary data.</text>
</comment>
<dbReference type="AlphaFoldDB" id="A0A8S1HKP2"/>
<dbReference type="EC" id="1.1.1.35" evidence="5"/>
<name>A0A8S1HKP2_9PELO</name>
<evidence type="ECO:0000256" key="6">
    <source>
        <dbReference type="ARBA" id="ARBA00022832"/>
    </source>
</evidence>
<dbReference type="PIRSF" id="PIRSF000105">
    <property type="entry name" value="HCDH"/>
    <property type="match status" value="1"/>
</dbReference>
<dbReference type="InterPro" id="IPR052242">
    <property type="entry name" value="Mito_3-hydroxyacyl-CoA_DH"/>
</dbReference>
<dbReference type="GO" id="GO:0003857">
    <property type="term" value="F:(3S)-3-hydroxyacyl-CoA dehydrogenase (NAD+) activity"/>
    <property type="evidence" value="ECO:0007669"/>
    <property type="project" value="UniProtKB-EC"/>
</dbReference>
<comment type="subunit">
    <text evidence="4">Homodimer.</text>
</comment>
<proteinExistence type="inferred from homology"/>
<dbReference type="Gene3D" id="3.40.50.720">
    <property type="entry name" value="NAD(P)-binding Rossmann-like Domain"/>
    <property type="match status" value="1"/>
</dbReference>
<evidence type="ECO:0000256" key="12">
    <source>
        <dbReference type="PIRSR" id="PIRSR000105-1"/>
    </source>
</evidence>
<comment type="similarity">
    <text evidence="3">Belongs to the 3-hydroxyacyl-CoA dehydrogenase family.</text>
</comment>
<dbReference type="InterPro" id="IPR006108">
    <property type="entry name" value="3HC_DH_C"/>
</dbReference>
<dbReference type="InterPro" id="IPR036291">
    <property type="entry name" value="NAD(P)-bd_dom_sf"/>
</dbReference>
<evidence type="ECO:0000256" key="11">
    <source>
        <dbReference type="ARBA" id="ARBA00049556"/>
    </source>
</evidence>
<feature type="domain" description="3-hydroxyacyl-CoA dehydrogenase NAD binding" evidence="14">
    <location>
        <begin position="57"/>
        <end position="244"/>
    </location>
</feature>
<dbReference type="GO" id="GO:0006635">
    <property type="term" value="P:fatty acid beta-oxidation"/>
    <property type="evidence" value="ECO:0007669"/>
    <property type="project" value="TreeGrafter"/>
</dbReference>
<feature type="site" description="Important for catalytic activity" evidence="12">
    <location>
        <position position="200"/>
    </location>
</feature>
<dbReference type="Pfam" id="PF00725">
    <property type="entry name" value="3HCDH"/>
    <property type="match status" value="1"/>
</dbReference>
<evidence type="ECO:0000256" key="7">
    <source>
        <dbReference type="ARBA" id="ARBA00023002"/>
    </source>
</evidence>
<dbReference type="InterPro" id="IPR006176">
    <property type="entry name" value="3-OHacyl-CoA_DH_NAD-bd"/>
</dbReference>
<dbReference type="Proteomes" id="UP000835052">
    <property type="component" value="Unassembled WGS sequence"/>
</dbReference>
<evidence type="ECO:0000259" key="13">
    <source>
        <dbReference type="Pfam" id="PF00725"/>
    </source>
</evidence>
<evidence type="ECO:0000256" key="8">
    <source>
        <dbReference type="ARBA" id="ARBA00023027"/>
    </source>
</evidence>
<keyword evidence="6" id="KW-0276">Fatty acid metabolism</keyword>
<keyword evidence="7" id="KW-0560">Oxidoreductase</keyword>
<comment type="catalytic activity">
    <reaction evidence="11">
        <text>a (3S)-3-hydroxyacyl-CoA + NAD(+) = a 3-oxoacyl-CoA + NADH + H(+)</text>
        <dbReference type="Rhea" id="RHEA:22432"/>
        <dbReference type="ChEBI" id="CHEBI:15378"/>
        <dbReference type="ChEBI" id="CHEBI:57318"/>
        <dbReference type="ChEBI" id="CHEBI:57540"/>
        <dbReference type="ChEBI" id="CHEBI:57945"/>
        <dbReference type="ChEBI" id="CHEBI:90726"/>
        <dbReference type="EC" id="1.1.1.35"/>
    </reaction>
</comment>
<dbReference type="InterPro" id="IPR006180">
    <property type="entry name" value="3-OHacyl-CoA_DH_CS"/>
</dbReference>
<dbReference type="SUPFAM" id="SSF48179">
    <property type="entry name" value="6-phosphogluconate dehydrogenase C-terminal domain-like"/>
    <property type="match status" value="1"/>
</dbReference>
<feature type="domain" description="3-hydroxyacyl-CoA dehydrogenase C-terminal" evidence="13">
    <location>
        <begin position="246"/>
        <end position="343"/>
    </location>
</feature>
<comment type="pathway">
    <text evidence="2">Lipid metabolism; fatty acid beta-oxidation.</text>
</comment>
<dbReference type="Pfam" id="PF02737">
    <property type="entry name" value="3HCDH_N"/>
    <property type="match status" value="1"/>
</dbReference>
<sequence length="345" mass="37728">MASHQMDAPEAAAVHVLRHGLQTPIKPQLPALCFHIKPVEDYGSDMVLCVESSKPTLAVLGYGIMGAGIAQVCMSAGYSVNLYGRSEKKLLEASAHIRKNLSKIAAKKRGELPADNSAVEKVVDVQMDLLQIHTDIESAVEGVAMVIEAVVEDLETKLELFETVQKTCPSDCILLTNTSSLRLAAICPVMRDPSLFAGLHFFSPVPIMKLVEVVSTEQTSQETREALFAFCKDIGKLPVAAKDTPGFIVNRLLVPYLIDSIRMVERGDATKEDIDTAMRCGTSYPMGPIELCDFVGLDTIQSVVKIFHETIPGDDRFGPCELLNKLVAEGKLGRKTQQGFYNYKK</sequence>
<evidence type="ECO:0000256" key="3">
    <source>
        <dbReference type="ARBA" id="ARBA00009463"/>
    </source>
</evidence>
<accession>A0A8S1HKP2</accession>
<dbReference type="EMBL" id="CAJGYM010000062">
    <property type="protein sequence ID" value="CAD6195886.1"/>
    <property type="molecule type" value="Genomic_DNA"/>
</dbReference>
<evidence type="ECO:0000256" key="4">
    <source>
        <dbReference type="ARBA" id="ARBA00011738"/>
    </source>
</evidence>
<dbReference type="FunFam" id="3.40.50.720:FF:000009">
    <property type="entry name" value="Fatty oxidation complex, alpha subunit"/>
    <property type="match status" value="1"/>
</dbReference>
<keyword evidence="10" id="KW-0496">Mitochondrion</keyword>
<evidence type="ECO:0000256" key="9">
    <source>
        <dbReference type="ARBA" id="ARBA00023098"/>
    </source>
</evidence>
<dbReference type="InterPro" id="IPR013328">
    <property type="entry name" value="6PGD_dom2"/>
</dbReference>
<evidence type="ECO:0000256" key="1">
    <source>
        <dbReference type="ARBA" id="ARBA00004305"/>
    </source>
</evidence>
<keyword evidence="8" id="KW-0520">NAD</keyword>
<evidence type="ECO:0000313" key="15">
    <source>
        <dbReference type="EMBL" id="CAD6195886.1"/>
    </source>
</evidence>
<dbReference type="Gene3D" id="1.10.1040.10">
    <property type="entry name" value="N-(1-d-carboxylethyl)-l-norvaline Dehydrogenase, domain 2"/>
    <property type="match status" value="1"/>
</dbReference>
<protein>
    <recommendedName>
        <fullName evidence="5">3-hydroxyacyl-CoA dehydrogenase</fullName>
        <ecNumber evidence="5">1.1.1.35</ecNumber>
    </recommendedName>
</protein>
<evidence type="ECO:0000256" key="10">
    <source>
        <dbReference type="ARBA" id="ARBA00023128"/>
    </source>
</evidence>
<dbReference type="GO" id="GO:0005759">
    <property type="term" value="C:mitochondrial matrix"/>
    <property type="evidence" value="ECO:0007669"/>
    <property type="project" value="UniProtKB-SubCell"/>
</dbReference>
<evidence type="ECO:0000313" key="16">
    <source>
        <dbReference type="Proteomes" id="UP000835052"/>
    </source>
</evidence>
<evidence type="ECO:0000256" key="5">
    <source>
        <dbReference type="ARBA" id="ARBA00013000"/>
    </source>
</evidence>
<dbReference type="InterPro" id="IPR022694">
    <property type="entry name" value="3-OHacyl-CoA_DH"/>
</dbReference>
<dbReference type="OrthoDB" id="5958943at2759"/>